<comment type="caution">
    <text evidence="1">The sequence shown here is derived from an EMBL/GenBank/DDBJ whole genome shotgun (WGS) entry which is preliminary data.</text>
</comment>
<dbReference type="STRING" id="1618570.UT08_C0005G0075"/>
<reference evidence="1 2" key="1">
    <citation type="journal article" date="2015" name="Nature">
        <title>rRNA introns, odd ribosomes, and small enigmatic genomes across a large radiation of phyla.</title>
        <authorList>
            <person name="Brown C.T."/>
            <person name="Hug L.A."/>
            <person name="Thomas B.C."/>
            <person name="Sharon I."/>
            <person name="Castelle C.J."/>
            <person name="Singh A."/>
            <person name="Wilkins M.J."/>
            <person name="Williams K.H."/>
            <person name="Banfield J.F."/>
        </authorList>
    </citation>
    <scope>NUCLEOTIDE SEQUENCE [LARGE SCALE GENOMIC DNA]</scope>
</reference>
<organism evidence="1 2">
    <name type="scientific">Candidatus Woesebacteria bacterium GW2011_GWB1_38_8</name>
    <dbReference type="NCBI Taxonomy" id="1618570"/>
    <lineage>
        <taxon>Bacteria</taxon>
        <taxon>Candidatus Woeseibacteriota</taxon>
    </lineage>
</organism>
<dbReference type="Proteomes" id="UP000034081">
    <property type="component" value="Unassembled WGS sequence"/>
</dbReference>
<protein>
    <submittedName>
        <fullName evidence="1">Uncharacterized protein</fullName>
    </submittedName>
</protein>
<dbReference type="EMBL" id="LBVL01000005">
    <property type="protein sequence ID" value="KKQ85624.1"/>
    <property type="molecule type" value="Genomic_DNA"/>
</dbReference>
<gene>
    <name evidence="1" type="ORF">UT08_C0005G0075</name>
</gene>
<dbReference type="AlphaFoldDB" id="A0A0G0NIC4"/>
<evidence type="ECO:0000313" key="2">
    <source>
        <dbReference type="Proteomes" id="UP000034081"/>
    </source>
</evidence>
<accession>A0A0G0NIC4</accession>
<sequence>MKKRVNKDGTISIQYTDKEIEKVKKAFYKDVERFLDTRYTLSLPLYAIKLLVKFCTEEVLSFDYMVSVAGMAFSNREGVEAESKERIPNIIASELNKHGLDGTNFVKEIQIKVKESWDRRLASEEKSSNND</sequence>
<proteinExistence type="predicted"/>
<evidence type="ECO:0000313" key="1">
    <source>
        <dbReference type="EMBL" id="KKQ85624.1"/>
    </source>
</evidence>
<name>A0A0G0NIC4_9BACT</name>